<feature type="region of interest" description="Disordered" evidence="4">
    <location>
        <begin position="314"/>
        <end position="338"/>
    </location>
</feature>
<feature type="compositionally biased region" description="Low complexity" evidence="4">
    <location>
        <begin position="815"/>
        <end position="831"/>
    </location>
</feature>
<accession>A0A8X7SZ15</accession>
<dbReference type="SUPFAM" id="SSF50978">
    <property type="entry name" value="WD40 repeat-like"/>
    <property type="match status" value="1"/>
</dbReference>
<dbReference type="AlphaFoldDB" id="A0A8X7SZ15"/>
<proteinExistence type="inferred from homology"/>
<dbReference type="GO" id="GO:0005737">
    <property type="term" value="C:cytoplasm"/>
    <property type="evidence" value="ECO:0007669"/>
    <property type="project" value="UniProtKB-ARBA"/>
</dbReference>
<feature type="compositionally biased region" description="Low complexity" evidence="4">
    <location>
        <begin position="483"/>
        <end position="495"/>
    </location>
</feature>
<evidence type="ECO:0000256" key="1">
    <source>
        <dbReference type="ARBA" id="ARBA00022574"/>
    </source>
</evidence>
<feature type="compositionally biased region" description="Acidic residues" evidence="4">
    <location>
        <begin position="152"/>
        <end position="171"/>
    </location>
</feature>
<comment type="similarity">
    <text evidence="3">Belongs to the WD repeat PROPPIN family.</text>
</comment>
<evidence type="ECO:0000256" key="4">
    <source>
        <dbReference type="SAM" id="MobiDB-lite"/>
    </source>
</evidence>
<sequence length="992" mass="104550">MHLARQHALTSHPPAPAFLHAAFYTAAASTPTPTTPDLFACATQTGFFVAHTSPLLELTRTQFSSSQGGLALVLPVEHTSLLLLVGGGRVPRFAPNKLILWDDAAAAATRPSEHSTAGNYPRPPHQRARSSSTASSSSSLDPSSSDVGSIRDEDDDPAQGHDNDDDDDDDQASPASSFSDASSSSSNSREERSMYVSAVYGSASGVNRGNASTVQPTSRKQTQNASPKVRQPERIIPKEKEKAKEKQREGAAVAELEFAEGVTGVQIHPFDMPSPPLTSQPSNWPNDAQQQTVRRCYIVVVVLKTKAIIFELAPNGQSGPSADSTSRKDTPGLTDSSKGWAITHRTTVEVAGKARQGLAAIAPALPPPNHHKRPRRGTTAALIALPGRQKGHVQLVRMPLLYGSVSSNKPTPEQADPSQLKLIGPSTIIIAHSSELNSLTLSPCGRLLITSSDRGTLIRLWSVSGEPVAFGSHRKQSLDSTMSPSHSSKASGASGLQPTLIRELRRGTDQAYILSVSVAPDLSALAVASDKGTVHIFRLSAEAPKGKSDGCSEQGVSESEMERSPPVKSSSSFPIPKAFKKATSLTRKHLLPTATSSLSILPGSKQLKKYLGSEWSNAHFRIPLRTFGGRSAEGTWGERGGPGGVESPHVRVVMRKADSVQDSSKGKGKQKENSAAAEAELEARGTAADRWASMGPTVERLGSAADGFPQDEYGGSGGSGAGAWVLDGIDDDEEDSPALSQSASRTKESGLPASNHNEPPKLDPVRRGPIEAITGGSARSTEGGWAAMRARLEDVRRGEAGLDEKIFLTWTRARSSSSSSSSSSSPSNPSSTAPVPSQPTASSSGSTPTSASRSAVTTPSQTPSYELIALTTGGGWYRIGLSNPSDRSSSNNSNNNKKDGADSETHTPRASFDARRHTRGDQADDSSTIPSSADDDDGADGDGDGGGARRRAEDRELEKSGMIQGCVLLEYRRFGQRDEWEGDPGAGTAEGV</sequence>
<feature type="compositionally biased region" description="Basic and acidic residues" evidence="4">
    <location>
        <begin position="230"/>
        <end position="245"/>
    </location>
</feature>
<dbReference type="Proteomes" id="UP000077684">
    <property type="component" value="Unassembled WGS sequence"/>
</dbReference>
<feature type="compositionally biased region" description="Low complexity" evidence="4">
    <location>
        <begin position="172"/>
        <end position="187"/>
    </location>
</feature>
<dbReference type="EMBL" id="LWDE02000118">
    <property type="protein sequence ID" value="KAE8253023.1"/>
    <property type="molecule type" value="Genomic_DNA"/>
</dbReference>
<evidence type="ECO:0000256" key="2">
    <source>
        <dbReference type="ARBA" id="ARBA00022737"/>
    </source>
</evidence>
<feature type="compositionally biased region" description="Low complexity" evidence="4">
    <location>
        <begin position="882"/>
        <end position="895"/>
    </location>
</feature>
<feature type="compositionally biased region" description="Low complexity" evidence="4">
    <location>
        <begin position="838"/>
        <end position="855"/>
    </location>
</feature>
<reference evidence="5" key="2">
    <citation type="journal article" date="2019" name="IMA Fungus">
        <title>Genome sequencing and comparison of five Tilletia species to identify candidate genes for the detection of regulated species infecting wheat.</title>
        <authorList>
            <person name="Nguyen H.D.T."/>
            <person name="Sultana T."/>
            <person name="Kesanakurti P."/>
            <person name="Hambleton S."/>
        </authorList>
    </citation>
    <scope>NUCLEOTIDE SEQUENCE</scope>
    <source>
        <strain evidence="5">DAOMC 236426</strain>
    </source>
</reference>
<feature type="region of interest" description="Disordered" evidence="4">
    <location>
        <begin position="474"/>
        <end position="498"/>
    </location>
</feature>
<dbReference type="SMART" id="SM00320">
    <property type="entry name" value="WD40"/>
    <property type="match status" value="2"/>
</dbReference>
<feature type="compositionally biased region" description="Polar residues" evidence="4">
    <location>
        <begin position="315"/>
        <end position="324"/>
    </location>
</feature>
<protein>
    <submittedName>
        <fullName evidence="5">Uncharacterized protein</fullName>
    </submittedName>
</protein>
<comment type="caution">
    <text evidence="5">The sequence shown here is derived from an EMBL/GenBank/DDBJ whole genome shotgun (WGS) entry which is preliminary data.</text>
</comment>
<reference evidence="5" key="1">
    <citation type="submission" date="2016-04" db="EMBL/GenBank/DDBJ databases">
        <authorList>
            <person name="Nguyen H.D."/>
            <person name="Samba Siva P."/>
            <person name="Cullis J."/>
            <person name="Levesque C.A."/>
            <person name="Hambleton S."/>
        </authorList>
    </citation>
    <scope>NUCLEOTIDE SEQUENCE</scope>
    <source>
        <strain evidence="5">DAOMC 236426</strain>
    </source>
</reference>
<dbReference type="InterPro" id="IPR048720">
    <property type="entry name" value="PROPPIN"/>
</dbReference>
<feature type="compositionally biased region" description="Basic and acidic residues" evidence="4">
    <location>
        <begin position="950"/>
        <end position="959"/>
    </location>
</feature>
<feature type="compositionally biased region" description="Low complexity" evidence="4">
    <location>
        <begin position="673"/>
        <end position="688"/>
    </location>
</feature>
<gene>
    <name evidence="5" type="ORF">A4X06_0g1759</name>
</gene>
<keyword evidence="2" id="KW-0677">Repeat</keyword>
<dbReference type="Pfam" id="PF00400">
    <property type="entry name" value="WD40"/>
    <property type="match status" value="1"/>
</dbReference>
<dbReference type="InterPro" id="IPR015943">
    <property type="entry name" value="WD40/YVTN_repeat-like_dom_sf"/>
</dbReference>
<dbReference type="Gene3D" id="2.130.10.10">
    <property type="entry name" value="YVTN repeat-like/Quinoprotein amine dehydrogenase"/>
    <property type="match status" value="1"/>
</dbReference>
<evidence type="ECO:0000256" key="3">
    <source>
        <dbReference type="ARBA" id="ARBA00025740"/>
    </source>
</evidence>
<keyword evidence="6" id="KW-1185">Reference proteome</keyword>
<keyword evidence="1" id="KW-0853">WD repeat</keyword>
<feature type="region of interest" description="Disordered" evidence="4">
    <location>
        <begin position="110"/>
        <end position="245"/>
    </location>
</feature>
<feature type="region of interest" description="Disordered" evidence="4">
    <location>
        <begin position="630"/>
        <end position="649"/>
    </location>
</feature>
<feature type="compositionally biased region" description="Polar residues" evidence="4">
    <location>
        <begin position="204"/>
        <end position="226"/>
    </location>
</feature>
<organism evidence="5 6">
    <name type="scientific">Tilletia controversa</name>
    <name type="common">dwarf bunt fungus</name>
    <dbReference type="NCBI Taxonomy" id="13291"/>
    <lineage>
        <taxon>Eukaryota</taxon>
        <taxon>Fungi</taxon>
        <taxon>Dikarya</taxon>
        <taxon>Basidiomycota</taxon>
        <taxon>Ustilaginomycotina</taxon>
        <taxon>Exobasidiomycetes</taxon>
        <taxon>Tilletiales</taxon>
        <taxon>Tilletiaceae</taxon>
        <taxon>Tilletia</taxon>
    </lineage>
</organism>
<feature type="region of interest" description="Disordered" evidence="4">
    <location>
        <begin position="544"/>
        <end position="574"/>
    </location>
</feature>
<dbReference type="InterPro" id="IPR036322">
    <property type="entry name" value="WD40_repeat_dom_sf"/>
</dbReference>
<feature type="compositionally biased region" description="Low complexity" evidence="4">
    <location>
        <begin position="130"/>
        <end position="148"/>
    </location>
</feature>
<name>A0A8X7SZ15_9BASI</name>
<evidence type="ECO:0000313" key="6">
    <source>
        <dbReference type="Proteomes" id="UP000077684"/>
    </source>
</evidence>
<dbReference type="PANTHER" id="PTHR11227">
    <property type="entry name" value="WD-REPEAT PROTEIN INTERACTING WITH PHOSPHOINOSIDES WIPI -RELATED"/>
    <property type="match status" value="1"/>
</dbReference>
<feature type="compositionally biased region" description="Basic and acidic residues" evidence="4">
    <location>
        <begin position="896"/>
        <end position="922"/>
    </location>
</feature>
<feature type="compositionally biased region" description="Basic and acidic residues" evidence="4">
    <location>
        <begin position="758"/>
        <end position="769"/>
    </location>
</feature>
<feature type="compositionally biased region" description="Basic and acidic residues" evidence="4">
    <location>
        <begin position="790"/>
        <end position="806"/>
    </location>
</feature>
<dbReference type="InterPro" id="IPR001680">
    <property type="entry name" value="WD40_rpt"/>
</dbReference>
<evidence type="ECO:0000313" key="5">
    <source>
        <dbReference type="EMBL" id="KAE8253023.1"/>
    </source>
</evidence>
<feature type="compositionally biased region" description="Acidic residues" evidence="4">
    <location>
        <begin position="933"/>
        <end position="943"/>
    </location>
</feature>
<feature type="region of interest" description="Disordered" evidence="4">
    <location>
        <begin position="657"/>
        <end position="962"/>
    </location>
</feature>